<dbReference type="InterPro" id="IPR003721">
    <property type="entry name" value="Pantoate_ligase"/>
</dbReference>
<comment type="catalytic activity">
    <reaction evidence="7 8">
        <text>(R)-pantoate + beta-alanine + ATP = (R)-pantothenate + AMP + diphosphate + H(+)</text>
        <dbReference type="Rhea" id="RHEA:10912"/>
        <dbReference type="ChEBI" id="CHEBI:15378"/>
        <dbReference type="ChEBI" id="CHEBI:15980"/>
        <dbReference type="ChEBI" id="CHEBI:29032"/>
        <dbReference type="ChEBI" id="CHEBI:30616"/>
        <dbReference type="ChEBI" id="CHEBI:33019"/>
        <dbReference type="ChEBI" id="CHEBI:57966"/>
        <dbReference type="ChEBI" id="CHEBI:456215"/>
        <dbReference type="EC" id="6.3.2.1"/>
    </reaction>
</comment>
<dbReference type="GO" id="GO:0005524">
    <property type="term" value="F:ATP binding"/>
    <property type="evidence" value="ECO:0007669"/>
    <property type="project" value="UniProtKB-KW"/>
</dbReference>
<sequence>MIVTTTVAELSVALNEARRSGHSIGFVPTMGALHNGHLSLVRDSKVRSLFTVVSIFVNPKQFNNSEDLKNYPRTIDSDLKLLSEAGCELVFLPNEDEIYPVGFNSYIELELGNLNRVMEAQFRPGHFEGVVSVVYRLFELIQPDFAFFGEKDYQQLLVVKALARKFFPQITIVPIPTVRQSNGLALSSRNKRLTKEAAQEAAEIFVALSKVRDHMLASGRQWSQSAVYSIFEKHLKSRTHQLTIEYFLIADQRDLSPATPDTPPDELRAFTAVYIDNIRLIDNMKIF</sequence>
<comment type="caution">
    <text evidence="9">The sequence shown here is derived from an EMBL/GenBank/DDBJ whole genome shotgun (WGS) entry which is preliminary data.</text>
</comment>
<feature type="active site" description="Proton donor" evidence="8">
    <location>
        <position position="37"/>
    </location>
</feature>
<feature type="binding site" evidence="8">
    <location>
        <begin position="30"/>
        <end position="37"/>
    </location>
    <ligand>
        <name>ATP</name>
        <dbReference type="ChEBI" id="CHEBI:30616"/>
    </ligand>
</feature>
<dbReference type="InterPro" id="IPR014729">
    <property type="entry name" value="Rossmann-like_a/b/a_fold"/>
</dbReference>
<dbReference type="GO" id="GO:0005829">
    <property type="term" value="C:cytosol"/>
    <property type="evidence" value="ECO:0007669"/>
    <property type="project" value="TreeGrafter"/>
</dbReference>
<keyword evidence="8" id="KW-0963">Cytoplasm</keyword>
<feature type="binding site" evidence="8">
    <location>
        <position position="61"/>
    </location>
    <ligand>
        <name>(R)-pantoate</name>
        <dbReference type="ChEBI" id="CHEBI:15980"/>
    </ligand>
</feature>
<feature type="binding site" evidence="8">
    <location>
        <position position="61"/>
    </location>
    <ligand>
        <name>beta-alanine</name>
        <dbReference type="ChEBI" id="CHEBI:57966"/>
    </ligand>
</feature>
<gene>
    <name evidence="8" type="primary">panC</name>
    <name evidence="9" type="ORF">DES35_102300</name>
</gene>
<evidence type="ECO:0000313" key="10">
    <source>
        <dbReference type="Proteomes" id="UP000253517"/>
    </source>
</evidence>
<evidence type="ECO:0000256" key="5">
    <source>
        <dbReference type="ARBA" id="ARBA00022741"/>
    </source>
</evidence>
<evidence type="ECO:0000256" key="3">
    <source>
        <dbReference type="ARBA" id="ARBA00022598"/>
    </source>
</evidence>
<feature type="binding site" evidence="8">
    <location>
        <position position="178"/>
    </location>
    <ligand>
        <name>ATP</name>
        <dbReference type="ChEBI" id="CHEBI:30616"/>
    </ligand>
</feature>
<feature type="binding site" evidence="8">
    <location>
        <begin position="186"/>
        <end position="189"/>
    </location>
    <ligand>
        <name>ATP</name>
        <dbReference type="ChEBI" id="CHEBI:30616"/>
    </ligand>
</feature>
<dbReference type="PANTHER" id="PTHR21299">
    <property type="entry name" value="CYTIDYLATE KINASE/PANTOATE-BETA-ALANINE LIGASE"/>
    <property type="match status" value="1"/>
</dbReference>
<evidence type="ECO:0000256" key="6">
    <source>
        <dbReference type="ARBA" id="ARBA00022840"/>
    </source>
</evidence>
<proteinExistence type="inferred from homology"/>
<protein>
    <recommendedName>
        <fullName evidence="8">Pantothenate synthetase</fullName>
        <shortName evidence="8">PS</shortName>
        <ecNumber evidence="8">6.3.2.1</ecNumber>
    </recommendedName>
    <alternativeName>
        <fullName evidence="8">Pantoate--beta-alanine ligase</fullName>
    </alternativeName>
    <alternativeName>
        <fullName evidence="8">Pantoate-activating enzyme</fullName>
    </alternativeName>
</protein>
<dbReference type="EC" id="6.3.2.1" evidence="8"/>
<feature type="binding site" evidence="8">
    <location>
        <position position="155"/>
    </location>
    <ligand>
        <name>(R)-pantoate</name>
        <dbReference type="ChEBI" id="CHEBI:15980"/>
    </ligand>
</feature>
<organism evidence="9 10">
    <name type="scientific">Schleiferia thermophila</name>
    <dbReference type="NCBI Taxonomy" id="884107"/>
    <lineage>
        <taxon>Bacteria</taxon>
        <taxon>Pseudomonadati</taxon>
        <taxon>Bacteroidota</taxon>
        <taxon>Flavobacteriia</taxon>
        <taxon>Flavobacteriales</taxon>
        <taxon>Schleiferiaceae</taxon>
        <taxon>Schleiferia</taxon>
    </lineage>
</organism>
<dbReference type="Gene3D" id="3.30.1300.10">
    <property type="entry name" value="Pantoate-beta-alanine ligase, C-terminal domain"/>
    <property type="match status" value="1"/>
</dbReference>
<dbReference type="SUPFAM" id="SSF52374">
    <property type="entry name" value="Nucleotidylyl transferase"/>
    <property type="match status" value="1"/>
</dbReference>
<dbReference type="UniPathway" id="UPA00028">
    <property type="reaction ID" value="UER00005"/>
</dbReference>
<name>A0A369A8U3_9FLAO</name>
<dbReference type="AlphaFoldDB" id="A0A369A8U3"/>
<dbReference type="Gene3D" id="3.40.50.620">
    <property type="entry name" value="HUPs"/>
    <property type="match status" value="1"/>
</dbReference>
<keyword evidence="10" id="KW-1185">Reference proteome</keyword>
<comment type="miscellaneous">
    <text evidence="8">The reaction proceeds by a bi uni uni bi ping pong mechanism.</text>
</comment>
<dbReference type="Pfam" id="PF02569">
    <property type="entry name" value="Pantoate_ligase"/>
    <property type="match status" value="1"/>
</dbReference>
<evidence type="ECO:0000256" key="2">
    <source>
        <dbReference type="ARBA" id="ARBA00009256"/>
    </source>
</evidence>
<keyword evidence="3 8" id="KW-0436">Ligase</keyword>
<dbReference type="PANTHER" id="PTHR21299:SF1">
    <property type="entry name" value="PANTOATE--BETA-ALANINE LIGASE"/>
    <property type="match status" value="1"/>
</dbReference>
<keyword evidence="4 8" id="KW-0566">Pantothenate biosynthesis</keyword>
<dbReference type="InterPro" id="IPR042176">
    <property type="entry name" value="Pantoate_ligase_C"/>
</dbReference>
<comment type="similarity">
    <text evidence="2 8">Belongs to the pantothenate synthetase family.</text>
</comment>
<dbReference type="HAMAP" id="MF_00158">
    <property type="entry name" value="PanC"/>
    <property type="match status" value="1"/>
</dbReference>
<dbReference type="NCBIfam" id="TIGR00018">
    <property type="entry name" value="panC"/>
    <property type="match status" value="1"/>
</dbReference>
<comment type="subcellular location">
    <subcellularLocation>
        <location evidence="8">Cytoplasm</location>
    </subcellularLocation>
</comment>
<reference evidence="9 10" key="1">
    <citation type="submission" date="2018-07" db="EMBL/GenBank/DDBJ databases">
        <title>Genomic Encyclopedia of Type Strains, Phase IV (KMG-IV): sequencing the most valuable type-strain genomes for metagenomic binning, comparative biology and taxonomic classification.</title>
        <authorList>
            <person name="Goeker M."/>
        </authorList>
    </citation>
    <scope>NUCLEOTIDE SEQUENCE [LARGE SCALE GENOMIC DNA]</scope>
    <source>
        <strain evidence="9 10">DSM 21410</strain>
    </source>
</reference>
<feature type="binding site" evidence="8">
    <location>
        <begin position="149"/>
        <end position="152"/>
    </location>
    <ligand>
        <name>ATP</name>
        <dbReference type="ChEBI" id="CHEBI:30616"/>
    </ligand>
</feature>
<comment type="pathway">
    <text evidence="1 8">Cofactor biosynthesis; (R)-pantothenate biosynthesis; (R)-pantothenate from (R)-pantoate and beta-alanine: step 1/1.</text>
</comment>
<comment type="function">
    <text evidence="8">Catalyzes the condensation of pantoate with beta-alanine in an ATP-dependent reaction via a pantoyl-adenylate intermediate.</text>
</comment>
<comment type="subunit">
    <text evidence="8">Homodimer.</text>
</comment>
<keyword evidence="6 8" id="KW-0067">ATP-binding</keyword>
<evidence type="ECO:0000256" key="8">
    <source>
        <dbReference type="HAMAP-Rule" id="MF_00158"/>
    </source>
</evidence>
<dbReference type="Proteomes" id="UP000253517">
    <property type="component" value="Unassembled WGS sequence"/>
</dbReference>
<dbReference type="RefSeq" id="WP_037357341.1">
    <property type="nucleotide sequence ID" value="NZ_BHZF01000002.1"/>
</dbReference>
<accession>A0A369A8U3</accession>
<dbReference type="GO" id="GO:0004592">
    <property type="term" value="F:pantoate-beta-alanine ligase activity"/>
    <property type="evidence" value="ECO:0007669"/>
    <property type="project" value="UniProtKB-UniRule"/>
</dbReference>
<evidence type="ECO:0000256" key="1">
    <source>
        <dbReference type="ARBA" id="ARBA00004990"/>
    </source>
</evidence>
<evidence type="ECO:0000313" key="9">
    <source>
        <dbReference type="EMBL" id="RCX03844.1"/>
    </source>
</evidence>
<evidence type="ECO:0000256" key="4">
    <source>
        <dbReference type="ARBA" id="ARBA00022655"/>
    </source>
</evidence>
<evidence type="ECO:0000256" key="7">
    <source>
        <dbReference type="ARBA" id="ARBA00048258"/>
    </source>
</evidence>
<dbReference type="CDD" id="cd00560">
    <property type="entry name" value="PanC"/>
    <property type="match status" value="1"/>
</dbReference>
<keyword evidence="5 8" id="KW-0547">Nucleotide-binding</keyword>
<dbReference type="EMBL" id="QPJS01000002">
    <property type="protein sequence ID" value="RCX03844.1"/>
    <property type="molecule type" value="Genomic_DNA"/>
</dbReference>
<dbReference type="GO" id="GO:0015940">
    <property type="term" value="P:pantothenate biosynthetic process"/>
    <property type="evidence" value="ECO:0007669"/>
    <property type="project" value="UniProtKB-UniRule"/>
</dbReference>